<gene>
    <name evidence="2" type="ORF">ACE41H_15325</name>
</gene>
<keyword evidence="1" id="KW-0472">Membrane</keyword>
<feature type="transmembrane region" description="Helical" evidence="1">
    <location>
        <begin position="12"/>
        <end position="31"/>
    </location>
</feature>
<dbReference type="RefSeq" id="WP_375356281.1">
    <property type="nucleotide sequence ID" value="NZ_JBHHMI010000013.1"/>
</dbReference>
<evidence type="ECO:0000256" key="1">
    <source>
        <dbReference type="SAM" id="Phobius"/>
    </source>
</evidence>
<sequence>MSTEVRRRWFLLNRSISWVLFIFGVYLSIPYLQELYLEAPEEFWGKMLGVYFYTVFVFLIIYATIIVFYYPESKKKRMTKAVKSSLFAPLGYFCLVYLYEFEGVSVIVFLLLFCSILAQRIDWPRFLGFSEDIALSTMYGAKVAYFVFLRLRGFRQSIESLKDVFSSMDNQK</sequence>
<dbReference type="EMBL" id="JBHHMI010000013">
    <property type="protein sequence ID" value="MFB5268138.1"/>
    <property type="molecule type" value="Genomic_DNA"/>
</dbReference>
<name>A0ABV5AVB6_9BACL</name>
<keyword evidence="1" id="KW-1133">Transmembrane helix</keyword>
<feature type="transmembrane region" description="Helical" evidence="1">
    <location>
        <begin position="133"/>
        <end position="151"/>
    </location>
</feature>
<protein>
    <submittedName>
        <fullName evidence="2">Uncharacterized protein</fullName>
    </submittedName>
</protein>
<reference evidence="2 3" key="1">
    <citation type="submission" date="2024-09" db="EMBL/GenBank/DDBJ databases">
        <title>Paenibacillus zeirhizospherea sp. nov., isolated from surface of the maize (Zea mays) roots in a horticulture field, Hungary.</title>
        <authorList>
            <person name="Marton D."/>
            <person name="Farkas M."/>
            <person name="Bedics A."/>
            <person name="Toth E."/>
            <person name="Tancsics A."/>
            <person name="Boka K."/>
            <person name="Maroti G."/>
            <person name="Kriszt B."/>
            <person name="Cserhati M."/>
        </authorList>
    </citation>
    <scope>NUCLEOTIDE SEQUENCE [LARGE SCALE GENOMIC DNA]</scope>
    <source>
        <strain evidence="2 3">KCTC 33519</strain>
    </source>
</reference>
<evidence type="ECO:0000313" key="2">
    <source>
        <dbReference type="EMBL" id="MFB5268138.1"/>
    </source>
</evidence>
<comment type="caution">
    <text evidence="2">The sequence shown here is derived from an EMBL/GenBank/DDBJ whole genome shotgun (WGS) entry which is preliminary data.</text>
</comment>
<keyword evidence="3" id="KW-1185">Reference proteome</keyword>
<organism evidence="2 3">
    <name type="scientific">Paenibacillus enshidis</name>
    <dbReference type="NCBI Taxonomy" id="1458439"/>
    <lineage>
        <taxon>Bacteria</taxon>
        <taxon>Bacillati</taxon>
        <taxon>Bacillota</taxon>
        <taxon>Bacilli</taxon>
        <taxon>Bacillales</taxon>
        <taxon>Paenibacillaceae</taxon>
        <taxon>Paenibacillus</taxon>
    </lineage>
</organism>
<feature type="transmembrane region" description="Helical" evidence="1">
    <location>
        <begin position="90"/>
        <end position="113"/>
    </location>
</feature>
<evidence type="ECO:0000313" key="3">
    <source>
        <dbReference type="Proteomes" id="UP001580346"/>
    </source>
</evidence>
<accession>A0ABV5AVB6</accession>
<keyword evidence="1" id="KW-0812">Transmembrane</keyword>
<feature type="transmembrane region" description="Helical" evidence="1">
    <location>
        <begin position="51"/>
        <end position="70"/>
    </location>
</feature>
<dbReference type="Proteomes" id="UP001580346">
    <property type="component" value="Unassembled WGS sequence"/>
</dbReference>
<proteinExistence type="predicted"/>